<dbReference type="HAMAP" id="MF_00318">
    <property type="entry name" value="Enolase"/>
    <property type="match status" value="1"/>
</dbReference>
<feature type="binding site" evidence="9 12">
    <location>
        <position position="231"/>
    </location>
    <ligand>
        <name>Mg(2+)</name>
        <dbReference type="ChEBI" id="CHEBI:18420"/>
    </ligand>
</feature>
<evidence type="ECO:0000256" key="4">
    <source>
        <dbReference type="ARBA" id="ARBA00017068"/>
    </source>
</evidence>
<feature type="binding site" evidence="11">
    <location>
        <position position="145"/>
    </location>
    <ligand>
        <name>substrate</name>
    </ligand>
</feature>
<organism evidence="15 16">
    <name type="scientific">Candidatus Terrybacteria bacterium RIFCSPLOWO2_01_FULL_40_23</name>
    <dbReference type="NCBI Taxonomy" id="1802366"/>
    <lineage>
        <taxon>Bacteria</taxon>
        <taxon>Candidatus Terryibacteriota</taxon>
    </lineage>
</organism>
<dbReference type="InterPro" id="IPR000941">
    <property type="entry name" value="Enolase"/>
</dbReference>
<dbReference type="PANTHER" id="PTHR11902">
    <property type="entry name" value="ENOLASE"/>
    <property type="match status" value="1"/>
</dbReference>
<dbReference type="GO" id="GO:0000287">
    <property type="term" value="F:magnesium ion binding"/>
    <property type="evidence" value="ECO:0007669"/>
    <property type="project" value="UniProtKB-UniRule"/>
</dbReference>
<evidence type="ECO:0000256" key="5">
    <source>
        <dbReference type="ARBA" id="ARBA00022525"/>
    </source>
</evidence>
<evidence type="ECO:0000256" key="7">
    <source>
        <dbReference type="ARBA" id="ARBA00023152"/>
    </source>
</evidence>
<dbReference type="Pfam" id="PF00113">
    <property type="entry name" value="Enolase_C"/>
    <property type="match status" value="1"/>
</dbReference>
<evidence type="ECO:0000313" key="16">
    <source>
        <dbReference type="Proteomes" id="UP000176951"/>
    </source>
</evidence>
<comment type="cofactor">
    <cofactor evidence="12">
        <name>Mg(2+)</name>
        <dbReference type="ChEBI" id="CHEBI:18420"/>
    </cofactor>
    <text evidence="12">Mg(2+) is required for catalysis and for stabilizing the dimer.</text>
</comment>
<dbReference type="InterPro" id="IPR020810">
    <property type="entry name" value="Enolase_C"/>
</dbReference>
<dbReference type="Pfam" id="PF03952">
    <property type="entry name" value="Enolase_N"/>
    <property type="match status" value="1"/>
</dbReference>
<evidence type="ECO:0000313" key="15">
    <source>
        <dbReference type="EMBL" id="OHA51053.1"/>
    </source>
</evidence>
<feature type="binding site" evidence="9 12">
    <location>
        <position position="261"/>
    </location>
    <ligand>
        <name>Mg(2+)</name>
        <dbReference type="ChEBI" id="CHEBI:18420"/>
    </ligand>
</feature>
<comment type="cofactor">
    <cofactor evidence="9">
        <name>Mg(2+)</name>
        <dbReference type="ChEBI" id="CHEBI:18420"/>
    </cofactor>
    <text evidence="9">Binds a second Mg(2+) ion via substrate during catalysis.</text>
</comment>
<keyword evidence="8 9" id="KW-0456">Lyase</keyword>
<dbReference type="PIRSF" id="PIRSF001400">
    <property type="entry name" value="Enolase"/>
    <property type="match status" value="1"/>
</dbReference>
<comment type="catalytic activity">
    <reaction evidence="9">
        <text>(2R)-2-phosphoglycerate = phosphoenolpyruvate + H2O</text>
        <dbReference type="Rhea" id="RHEA:10164"/>
        <dbReference type="ChEBI" id="CHEBI:15377"/>
        <dbReference type="ChEBI" id="CHEBI:58289"/>
        <dbReference type="ChEBI" id="CHEBI:58702"/>
        <dbReference type="EC" id="4.2.1.11"/>
    </reaction>
</comment>
<dbReference type="EMBL" id="MHSW01000028">
    <property type="protein sequence ID" value="OHA51053.1"/>
    <property type="molecule type" value="Genomic_DNA"/>
</dbReference>
<keyword evidence="7 9" id="KW-0324">Glycolysis</keyword>
<feature type="domain" description="Enolase N-terminal" evidence="14">
    <location>
        <begin position="4"/>
        <end position="122"/>
    </location>
</feature>
<dbReference type="PROSITE" id="PS00164">
    <property type="entry name" value="ENOLASE"/>
    <property type="match status" value="1"/>
</dbReference>
<keyword evidence="9 12" id="KW-0479">Metal-binding</keyword>
<dbReference type="GO" id="GO:0000015">
    <property type="term" value="C:phosphopyruvate hydratase complex"/>
    <property type="evidence" value="ECO:0007669"/>
    <property type="project" value="InterPro"/>
</dbReference>
<keyword evidence="5 9" id="KW-0964">Secreted</keyword>
<feature type="binding site" evidence="9">
    <location>
        <position position="343"/>
    </location>
    <ligand>
        <name>(2R)-2-phosphoglycerate</name>
        <dbReference type="ChEBI" id="CHEBI:58289"/>
    </ligand>
</feature>
<dbReference type="SMART" id="SM01192">
    <property type="entry name" value="Enolase_C"/>
    <property type="match status" value="1"/>
</dbReference>
<dbReference type="SUPFAM" id="SSF54826">
    <property type="entry name" value="Enolase N-terminal domain-like"/>
    <property type="match status" value="1"/>
</dbReference>
<reference evidence="15 16" key="1">
    <citation type="journal article" date="2016" name="Nat. Commun.">
        <title>Thousands of microbial genomes shed light on interconnected biogeochemical processes in an aquifer system.</title>
        <authorList>
            <person name="Anantharaman K."/>
            <person name="Brown C.T."/>
            <person name="Hug L.A."/>
            <person name="Sharon I."/>
            <person name="Castelle C.J."/>
            <person name="Probst A.J."/>
            <person name="Thomas B.C."/>
            <person name="Singh A."/>
            <person name="Wilkins M.J."/>
            <person name="Karaoz U."/>
            <person name="Brodie E.L."/>
            <person name="Williams K.H."/>
            <person name="Hubbard S.S."/>
            <person name="Banfield J.F."/>
        </authorList>
    </citation>
    <scope>NUCLEOTIDE SEQUENCE [LARGE SCALE GENOMIC DNA]</scope>
</reference>
<keyword evidence="6 9" id="KW-0460">Magnesium</keyword>
<evidence type="ECO:0000256" key="9">
    <source>
        <dbReference type="HAMAP-Rule" id="MF_00318"/>
    </source>
</evidence>
<evidence type="ECO:0000256" key="2">
    <source>
        <dbReference type="ARBA" id="ARBA00009604"/>
    </source>
</evidence>
<evidence type="ECO:0000256" key="11">
    <source>
        <dbReference type="PIRSR" id="PIRSR001400-2"/>
    </source>
</evidence>
<evidence type="ECO:0000256" key="1">
    <source>
        <dbReference type="ARBA" id="ARBA00005031"/>
    </source>
</evidence>
<dbReference type="PANTHER" id="PTHR11902:SF1">
    <property type="entry name" value="ENOLASE"/>
    <property type="match status" value="1"/>
</dbReference>
<dbReference type="SFLD" id="SFLDG00178">
    <property type="entry name" value="enolase"/>
    <property type="match status" value="1"/>
</dbReference>
<dbReference type="InterPro" id="IPR020809">
    <property type="entry name" value="Enolase_CS"/>
</dbReference>
<dbReference type="SMART" id="SM01193">
    <property type="entry name" value="Enolase_N"/>
    <property type="match status" value="1"/>
</dbReference>
<dbReference type="PRINTS" id="PR00148">
    <property type="entry name" value="ENOLASE"/>
</dbReference>
<evidence type="ECO:0000256" key="3">
    <source>
        <dbReference type="ARBA" id="ARBA00012058"/>
    </source>
</evidence>
<evidence type="ECO:0000256" key="10">
    <source>
        <dbReference type="PIRSR" id="PIRSR001400-1"/>
    </source>
</evidence>
<evidence type="ECO:0000259" key="14">
    <source>
        <dbReference type="SMART" id="SM01193"/>
    </source>
</evidence>
<feature type="binding site" evidence="9">
    <location>
        <position position="153"/>
    </location>
    <ligand>
        <name>(2R)-2-phosphoglycerate</name>
        <dbReference type="ChEBI" id="CHEBI:58289"/>
    </ligand>
</feature>
<keyword evidence="9" id="KW-0963">Cytoplasm</keyword>
<comment type="function">
    <text evidence="9">Catalyzes the reversible conversion of 2-phosphoglycerate (2-PG) into phosphoenolpyruvate (PEP). It is essential for the degradation of carbohydrates via glycolysis.</text>
</comment>
<dbReference type="SUPFAM" id="SSF51604">
    <property type="entry name" value="Enolase C-terminal domain-like"/>
    <property type="match status" value="1"/>
</dbReference>
<feature type="binding site" evidence="9">
    <location>
        <position position="342"/>
    </location>
    <ligand>
        <name>(2R)-2-phosphoglycerate</name>
        <dbReference type="ChEBI" id="CHEBI:58289"/>
    </ligand>
</feature>
<evidence type="ECO:0000259" key="13">
    <source>
        <dbReference type="SMART" id="SM01192"/>
    </source>
</evidence>
<dbReference type="UniPathway" id="UPA00109">
    <property type="reaction ID" value="UER00187"/>
</dbReference>
<name>A0A1G2PRY6_9BACT</name>
<comment type="similarity">
    <text evidence="2 9">Belongs to the enolase family.</text>
</comment>
<dbReference type="GO" id="GO:0009986">
    <property type="term" value="C:cell surface"/>
    <property type="evidence" value="ECO:0007669"/>
    <property type="project" value="UniProtKB-SubCell"/>
</dbReference>
<feature type="binding site" evidence="11">
    <location>
        <position position="154"/>
    </location>
    <ligand>
        <name>substrate</name>
    </ligand>
</feature>
<sequence>MASIRSIDARKILNSRGEWTVEVNLTCEDFSVTASVPEGKSKGKFEAVSVDAEAAVKIINEKTSPALKGFNPEDQNKVDNLLIELDGTPNKSVFGANSTLAVSIAAARAAAKIKNVPLWRYIGGISKRASKAPDLYMNVINGGLHAGNSLDFQEYIIIPKAGTITKNIELGVRVYSELAKELLNNFGKGATLVGDEGGYAPNFENNSQPFEIISALLNKLGISDKFSFGLDAAASNIKKTADDLRQEYESLLAKYNLEYLEDPFDENDFDSFARFLEDHGSKCLIAGDDLTVTNAQKIADAYTKKAVNAVIIKPNQIGTITEALYAVAKAQEFDWKVVVSHRSGETNDDFIADFAYGVGADGFKLGAPARGERVTKYNRLIAIEKETD</sequence>
<dbReference type="SFLD" id="SFLDF00002">
    <property type="entry name" value="enolase"/>
    <property type="match status" value="1"/>
</dbReference>
<dbReference type="GO" id="GO:0006096">
    <property type="term" value="P:glycolytic process"/>
    <property type="evidence" value="ECO:0007669"/>
    <property type="project" value="UniProtKB-UniRule"/>
</dbReference>
<feature type="binding site" evidence="11">
    <location>
        <position position="364"/>
    </location>
    <ligand>
        <name>substrate</name>
    </ligand>
</feature>
<dbReference type="Gene3D" id="3.30.390.10">
    <property type="entry name" value="Enolase-like, N-terminal domain"/>
    <property type="match status" value="1"/>
</dbReference>
<dbReference type="GO" id="GO:0004634">
    <property type="term" value="F:phosphopyruvate hydratase activity"/>
    <property type="evidence" value="ECO:0007669"/>
    <property type="project" value="UniProtKB-UniRule"/>
</dbReference>
<comment type="pathway">
    <text evidence="1 9">Carbohydrate degradation; glycolysis; pyruvate from D-glyceraldehyde 3-phosphate: step 4/5.</text>
</comment>
<dbReference type="InterPro" id="IPR029017">
    <property type="entry name" value="Enolase-like_N"/>
</dbReference>
<dbReference type="GO" id="GO:0005576">
    <property type="term" value="C:extracellular region"/>
    <property type="evidence" value="ECO:0007669"/>
    <property type="project" value="UniProtKB-SubCell"/>
</dbReference>
<proteinExistence type="inferred from homology"/>
<dbReference type="SFLD" id="SFLDS00001">
    <property type="entry name" value="Enolase"/>
    <property type="match status" value="1"/>
</dbReference>
<feature type="binding site" evidence="11">
    <location>
        <position position="288"/>
    </location>
    <ligand>
        <name>substrate</name>
    </ligand>
</feature>
<accession>A0A1G2PRY6</accession>
<comment type="subcellular location">
    <subcellularLocation>
        <location evidence="9">Cytoplasm</location>
    </subcellularLocation>
    <subcellularLocation>
        <location evidence="9">Secreted</location>
    </subcellularLocation>
    <subcellularLocation>
        <location evidence="9">Cell surface</location>
    </subcellularLocation>
    <text evidence="9">Fractions of enolase are present in both the cytoplasm and on the cell surface.</text>
</comment>
<feature type="domain" description="Enolase C-terminal TIM barrel" evidence="13">
    <location>
        <begin position="129"/>
        <end position="387"/>
    </location>
</feature>
<feature type="binding site" evidence="9">
    <location>
        <position position="313"/>
    </location>
    <ligand>
        <name>(2R)-2-phosphoglycerate</name>
        <dbReference type="ChEBI" id="CHEBI:58289"/>
    </ligand>
</feature>
<feature type="active site" description="Proton acceptor" evidence="9 10">
    <location>
        <position position="313"/>
    </location>
</feature>
<dbReference type="InterPro" id="IPR036849">
    <property type="entry name" value="Enolase-like_C_sf"/>
</dbReference>
<feature type="binding site" evidence="9 12">
    <location>
        <position position="288"/>
    </location>
    <ligand>
        <name>Mg(2+)</name>
        <dbReference type="ChEBI" id="CHEBI:18420"/>
    </ligand>
</feature>
<dbReference type="Proteomes" id="UP000176951">
    <property type="component" value="Unassembled WGS sequence"/>
</dbReference>
<feature type="binding site" evidence="11">
    <location>
        <begin position="340"/>
        <end position="343"/>
    </location>
    <ligand>
        <name>substrate</name>
    </ligand>
</feature>
<dbReference type="EC" id="4.2.1.11" evidence="3 9"/>
<comment type="caution">
    <text evidence="15">The sequence shown here is derived from an EMBL/GenBank/DDBJ whole genome shotgun (WGS) entry which is preliminary data.</text>
</comment>
<protein>
    <recommendedName>
        <fullName evidence="4 9">Enolase</fullName>
        <ecNumber evidence="3 9">4.2.1.11</ecNumber>
    </recommendedName>
    <alternativeName>
        <fullName evidence="9">2-phospho-D-glycerate hydro-lyase</fullName>
    </alternativeName>
    <alternativeName>
        <fullName evidence="9">2-phosphoglycerate dehydratase</fullName>
    </alternativeName>
</protein>
<dbReference type="Gene3D" id="3.20.20.120">
    <property type="entry name" value="Enolase-like C-terminal domain"/>
    <property type="match status" value="1"/>
</dbReference>
<feature type="binding site" evidence="11">
    <location>
        <position position="261"/>
    </location>
    <ligand>
        <name>substrate</name>
    </ligand>
</feature>
<feature type="binding site" evidence="9">
    <location>
        <position position="364"/>
    </location>
    <ligand>
        <name>(2R)-2-phosphoglycerate</name>
        <dbReference type="ChEBI" id="CHEBI:58289"/>
    </ligand>
</feature>
<dbReference type="AlphaFoldDB" id="A0A1G2PRY6"/>
<gene>
    <name evidence="9" type="primary">eno</name>
    <name evidence="15" type="ORF">A3A97_02715</name>
</gene>
<dbReference type="InterPro" id="IPR020811">
    <property type="entry name" value="Enolase_N"/>
</dbReference>
<evidence type="ECO:0000256" key="8">
    <source>
        <dbReference type="ARBA" id="ARBA00023239"/>
    </source>
</evidence>
<feature type="active site" description="Proton donor" evidence="9 10">
    <location>
        <position position="196"/>
    </location>
</feature>
<evidence type="ECO:0000256" key="12">
    <source>
        <dbReference type="PIRSR" id="PIRSR001400-3"/>
    </source>
</evidence>
<evidence type="ECO:0000256" key="6">
    <source>
        <dbReference type="ARBA" id="ARBA00022842"/>
    </source>
</evidence>